<dbReference type="Gene3D" id="2.40.50.140">
    <property type="entry name" value="Nucleic acid-binding proteins"/>
    <property type="match status" value="1"/>
</dbReference>
<name>A0ABP0TIZ4_9BRYO</name>
<evidence type="ECO:0000256" key="3">
    <source>
        <dbReference type="SAM" id="MobiDB-lite"/>
    </source>
</evidence>
<feature type="region of interest" description="Disordered" evidence="3">
    <location>
        <begin position="46"/>
        <end position="72"/>
    </location>
</feature>
<dbReference type="EMBL" id="OZ019903">
    <property type="protein sequence ID" value="CAK9197816.1"/>
    <property type="molecule type" value="Genomic_DNA"/>
</dbReference>
<dbReference type="PROSITE" id="PS50935">
    <property type="entry name" value="SSB"/>
    <property type="match status" value="1"/>
</dbReference>
<evidence type="ECO:0000256" key="1">
    <source>
        <dbReference type="ARBA" id="ARBA00023125"/>
    </source>
</evidence>
<dbReference type="PANTHER" id="PTHR10302:SF16">
    <property type="entry name" value="NUCLEIC ACID-BINDING, OB-FOLD-LIKE PROTEIN"/>
    <property type="match status" value="1"/>
</dbReference>
<organism evidence="4 5">
    <name type="scientific">Sphagnum troendelagicum</name>
    <dbReference type="NCBI Taxonomy" id="128251"/>
    <lineage>
        <taxon>Eukaryota</taxon>
        <taxon>Viridiplantae</taxon>
        <taxon>Streptophyta</taxon>
        <taxon>Embryophyta</taxon>
        <taxon>Bryophyta</taxon>
        <taxon>Sphagnophytina</taxon>
        <taxon>Sphagnopsida</taxon>
        <taxon>Sphagnales</taxon>
        <taxon>Sphagnaceae</taxon>
        <taxon>Sphagnum</taxon>
    </lineage>
</organism>
<dbReference type="PANTHER" id="PTHR10302">
    <property type="entry name" value="SINGLE-STRANDED DNA-BINDING PROTEIN"/>
    <property type="match status" value="1"/>
</dbReference>
<sequence length="301" mass="32624">MMAASPALRLTRCIAERIYSFSEGAAAGSLRGLGASSARLQRFSTQGFGEDESPPSGLHVPDPDIPQGFTETASTQSLPFDFRLPDISDYHADTKAPSSPPSFDALRPTADPSSNITNVASPERLDANNGRTMFETYSRSGAEAFTPRGVYKAILLGEVGQSPVQKILKSGRAVTIFTVGTGGIHNNRRPLEGESPEEYAERSYTQWHRVAVYQEKIGQLAMRNIKQGTQVYLEGNIETRVYNEPVNGIVKRIREIAIRQNGRLLFMDQEPPAAAVAVAATAKDEGFETENASDVIGLSSS</sequence>
<protein>
    <recommendedName>
        <fullName evidence="6">Single-stranded DNA-binding protein</fullName>
    </recommendedName>
</protein>
<evidence type="ECO:0008006" key="6">
    <source>
        <dbReference type="Google" id="ProtNLM"/>
    </source>
</evidence>
<dbReference type="Proteomes" id="UP001497512">
    <property type="component" value="Chromosome 11"/>
</dbReference>
<dbReference type="CDD" id="cd04496">
    <property type="entry name" value="SSB_OBF"/>
    <property type="match status" value="1"/>
</dbReference>
<reference evidence="4" key="1">
    <citation type="submission" date="2024-02" db="EMBL/GenBank/DDBJ databases">
        <authorList>
            <consortium name="ELIXIR-Norway"/>
            <consortium name="Elixir Norway"/>
        </authorList>
    </citation>
    <scope>NUCLEOTIDE SEQUENCE</scope>
</reference>
<keyword evidence="5" id="KW-1185">Reference proteome</keyword>
<evidence type="ECO:0000313" key="4">
    <source>
        <dbReference type="EMBL" id="CAK9197816.1"/>
    </source>
</evidence>
<evidence type="ECO:0000256" key="2">
    <source>
        <dbReference type="PROSITE-ProRule" id="PRU00252"/>
    </source>
</evidence>
<dbReference type="InterPro" id="IPR012340">
    <property type="entry name" value="NA-bd_OB-fold"/>
</dbReference>
<dbReference type="Pfam" id="PF00436">
    <property type="entry name" value="SSB"/>
    <property type="match status" value="1"/>
</dbReference>
<evidence type="ECO:0000313" key="5">
    <source>
        <dbReference type="Proteomes" id="UP001497512"/>
    </source>
</evidence>
<gene>
    <name evidence="4" type="ORF">CSSPTR1EN2_LOCUS4163</name>
</gene>
<accession>A0ABP0TIZ4</accession>
<dbReference type="InterPro" id="IPR011344">
    <property type="entry name" value="ssDNA-bd"/>
</dbReference>
<dbReference type="SUPFAM" id="SSF50249">
    <property type="entry name" value="Nucleic acid-binding proteins"/>
    <property type="match status" value="1"/>
</dbReference>
<proteinExistence type="predicted"/>
<dbReference type="InterPro" id="IPR000424">
    <property type="entry name" value="Primosome_PriB/ssb"/>
</dbReference>
<keyword evidence="1 2" id="KW-0238">DNA-binding</keyword>
<dbReference type="NCBIfam" id="TIGR00621">
    <property type="entry name" value="ssb"/>
    <property type="match status" value="1"/>
</dbReference>